<gene>
    <name evidence="1" type="ORF">A3J56_01635</name>
</gene>
<protein>
    <submittedName>
        <fullName evidence="1">Uncharacterized protein</fullName>
    </submittedName>
</protein>
<organism evidence="1 2">
    <name type="scientific">Candidatus Giovannonibacteria bacterium RIFCSPHIGHO2_02_FULL_46_20</name>
    <dbReference type="NCBI Taxonomy" id="1798338"/>
    <lineage>
        <taxon>Bacteria</taxon>
        <taxon>Candidatus Giovannoniibacteriota</taxon>
    </lineage>
</organism>
<reference evidence="1 2" key="1">
    <citation type="journal article" date="2016" name="Nat. Commun.">
        <title>Thousands of microbial genomes shed light on interconnected biogeochemical processes in an aquifer system.</title>
        <authorList>
            <person name="Anantharaman K."/>
            <person name="Brown C.T."/>
            <person name="Hug L.A."/>
            <person name="Sharon I."/>
            <person name="Castelle C.J."/>
            <person name="Probst A.J."/>
            <person name="Thomas B.C."/>
            <person name="Singh A."/>
            <person name="Wilkins M.J."/>
            <person name="Karaoz U."/>
            <person name="Brodie E.L."/>
            <person name="Williams K.H."/>
            <person name="Hubbard S.S."/>
            <person name="Banfield J.F."/>
        </authorList>
    </citation>
    <scope>NUCLEOTIDE SEQUENCE [LARGE SCALE GENOMIC DNA]</scope>
</reference>
<accession>A0A1F5WE85</accession>
<evidence type="ECO:0000313" key="2">
    <source>
        <dbReference type="Proteomes" id="UP000178406"/>
    </source>
</evidence>
<dbReference type="AlphaFoldDB" id="A0A1F5WE85"/>
<evidence type="ECO:0000313" key="1">
    <source>
        <dbReference type="EMBL" id="OGF74022.1"/>
    </source>
</evidence>
<name>A0A1F5WE85_9BACT</name>
<sequence>MREKRLVVDGSFCDTNLYPDGVQTVAEAKKKGRDFCPHYKECQGGFLDTHACVMLYGIEVAKESLKSGSVAVEMREFRREHFVPREGWVYSLDRKEFKIVPDGEQANLLVEQFAHVALGDAKLPLSDQADNPRVKVGDRFEDVVAHATRVDPQHGSVIVLSEIDKLEGRFGYNGGRGCDVRSGPCSCGAWH</sequence>
<comment type="caution">
    <text evidence="1">The sequence shown here is derived from an EMBL/GenBank/DDBJ whole genome shotgun (WGS) entry which is preliminary data.</text>
</comment>
<proteinExistence type="predicted"/>
<dbReference type="EMBL" id="MFHQ01000030">
    <property type="protein sequence ID" value="OGF74022.1"/>
    <property type="molecule type" value="Genomic_DNA"/>
</dbReference>
<dbReference type="Proteomes" id="UP000178406">
    <property type="component" value="Unassembled WGS sequence"/>
</dbReference>
<dbReference type="STRING" id="1798338.A3J56_01635"/>